<evidence type="ECO:0000313" key="1">
    <source>
        <dbReference type="EMBL" id="CDW51268.1"/>
    </source>
</evidence>
<protein>
    <submittedName>
        <fullName evidence="1">Uncharacterized protein</fullName>
    </submittedName>
</protein>
<name>A0A0K2VLB7_LEPSM</name>
<accession>A0A0K2VLB7</accession>
<proteinExistence type="predicted"/>
<sequence length="39" mass="4676">MYLIWFGIESMSYTSNMFQLEVAFFLGIPPLFYNRTLHP</sequence>
<dbReference type="EMBL" id="HACA01033906">
    <property type="protein sequence ID" value="CDW51268.1"/>
    <property type="molecule type" value="Transcribed_RNA"/>
</dbReference>
<reference evidence="1" key="1">
    <citation type="submission" date="2014-05" db="EMBL/GenBank/DDBJ databases">
        <authorList>
            <person name="Chronopoulou M."/>
        </authorList>
    </citation>
    <scope>NUCLEOTIDE SEQUENCE</scope>
    <source>
        <tissue evidence="1">Whole organism</tissue>
    </source>
</reference>
<dbReference type="AlphaFoldDB" id="A0A0K2VLB7"/>
<organism evidence="1">
    <name type="scientific">Lepeophtheirus salmonis</name>
    <name type="common">Salmon louse</name>
    <name type="synonym">Caligus salmonis</name>
    <dbReference type="NCBI Taxonomy" id="72036"/>
    <lineage>
        <taxon>Eukaryota</taxon>
        <taxon>Metazoa</taxon>
        <taxon>Ecdysozoa</taxon>
        <taxon>Arthropoda</taxon>
        <taxon>Crustacea</taxon>
        <taxon>Multicrustacea</taxon>
        <taxon>Hexanauplia</taxon>
        <taxon>Copepoda</taxon>
        <taxon>Siphonostomatoida</taxon>
        <taxon>Caligidae</taxon>
        <taxon>Lepeophtheirus</taxon>
    </lineage>
</organism>